<keyword evidence="2 3" id="KW-0238">DNA-binding</keyword>
<dbReference type="Pfam" id="PF14278">
    <property type="entry name" value="TetR_C_8"/>
    <property type="match status" value="1"/>
</dbReference>
<evidence type="ECO:0000256" key="3">
    <source>
        <dbReference type="PROSITE-ProRule" id="PRU00335"/>
    </source>
</evidence>
<sequence length="174" mass="20395">MSLHEYAKECLAESLLELMEQKSFHSISITELTKKAGFSRMTFYRNYGTKEAILLELLQEKTSQILAFFQTKQETRVSDFLILFFKTFRAEKRLILLLIQANLTHLLHESFQRNAEALIQMYQQHGWFKNEQVETYKVHFIAGGLIEVLIKWAENDMQETNEGMAQTVSTYLSL</sequence>
<feature type="domain" description="HTH tetR-type" evidence="4">
    <location>
        <begin position="5"/>
        <end position="65"/>
    </location>
</feature>
<dbReference type="InterPro" id="IPR009057">
    <property type="entry name" value="Homeodomain-like_sf"/>
</dbReference>
<dbReference type="InterPro" id="IPR001647">
    <property type="entry name" value="HTH_TetR"/>
</dbReference>
<dbReference type="InterPro" id="IPR039532">
    <property type="entry name" value="TetR_C_Firmicutes"/>
</dbReference>
<dbReference type="PANTHER" id="PTHR43479:SF11">
    <property type="entry name" value="ACREF_ENVCD OPERON REPRESSOR-RELATED"/>
    <property type="match status" value="1"/>
</dbReference>
<dbReference type="SUPFAM" id="SSF46689">
    <property type="entry name" value="Homeodomain-like"/>
    <property type="match status" value="1"/>
</dbReference>
<reference evidence="5" key="1">
    <citation type="submission" date="2021-01" db="EMBL/GenBank/DDBJ databases">
        <title>Genomic Encyclopedia of Type Strains, Phase IV (KMG-IV): sequencing the most valuable type-strain genomes for metagenomic binning, comparative biology and taxonomic classification.</title>
        <authorList>
            <person name="Goeker M."/>
        </authorList>
    </citation>
    <scope>NUCLEOTIDE SEQUENCE</scope>
    <source>
        <strain evidence="5">DSM 21943</strain>
    </source>
</reference>
<keyword evidence="6" id="KW-1185">Reference proteome</keyword>
<accession>A0ABS2SZ93</accession>
<evidence type="ECO:0000256" key="1">
    <source>
        <dbReference type="ARBA" id="ARBA00022491"/>
    </source>
</evidence>
<dbReference type="Pfam" id="PF00440">
    <property type="entry name" value="TetR_N"/>
    <property type="match status" value="1"/>
</dbReference>
<evidence type="ECO:0000313" key="6">
    <source>
        <dbReference type="Proteomes" id="UP001179280"/>
    </source>
</evidence>
<dbReference type="RefSeq" id="WP_204468677.1">
    <property type="nucleotide sequence ID" value="NZ_JAFBCV010000017.1"/>
</dbReference>
<dbReference type="InterPro" id="IPR050624">
    <property type="entry name" value="HTH-type_Tx_Regulator"/>
</dbReference>
<dbReference type="EMBL" id="JAFBCV010000017">
    <property type="protein sequence ID" value="MBM7840833.1"/>
    <property type="molecule type" value="Genomic_DNA"/>
</dbReference>
<dbReference type="PROSITE" id="PS50977">
    <property type="entry name" value="HTH_TETR_2"/>
    <property type="match status" value="1"/>
</dbReference>
<dbReference type="Gene3D" id="1.10.357.10">
    <property type="entry name" value="Tetracycline Repressor, domain 2"/>
    <property type="match status" value="1"/>
</dbReference>
<comment type="caution">
    <text evidence="5">The sequence shown here is derived from an EMBL/GenBank/DDBJ whole genome shotgun (WGS) entry which is preliminary data.</text>
</comment>
<keyword evidence="1" id="KW-0678">Repressor</keyword>
<dbReference type="PANTHER" id="PTHR43479">
    <property type="entry name" value="ACREF/ENVCD OPERON REPRESSOR-RELATED"/>
    <property type="match status" value="1"/>
</dbReference>
<name>A0ABS2SZ93_9BACI</name>
<evidence type="ECO:0000313" key="5">
    <source>
        <dbReference type="EMBL" id="MBM7840833.1"/>
    </source>
</evidence>
<gene>
    <name evidence="5" type="ORF">JOC54_004126</name>
</gene>
<evidence type="ECO:0000256" key="2">
    <source>
        <dbReference type="ARBA" id="ARBA00023125"/>
    </source>
</evidence>
<dbReference type="Proteomes" id="UP001179280">
    <property type="component" value="Unassembled WGS sequence"/>
</dbReference>
<organism evidence="5 6">
    <name type="scientific">Shouchella xiaoxiensis</name>
    <dbReference type="NCBI Taxonomy" id="766895"/>
    <lineage>
        <taxon>Bacteria</taxon>
        <taxon>Bacillati</taxon>
        <taxon>Bacillota</taxon>
        <taxon>Bacilli</taxon>
        <taxon>Bacillales</taxon>
        <taxon>Bacillaceae</taxon>
        <taxon>Shouchella</taxon>
    </lineage>
</organism>
<protein>
    <submittedName>
        <fullName evidence="5">AcrR family transcriptional regulator</fullName>
    </submittedName>
</protein>
<feature type="DNA-binding region" description="H-T-H motif" evidence="3">
    <location>
        <begin position="28"/>
        <end position="47"/>
    </location>
</feature>
<proteinExistence type="predicted"/>
<evidence type="ECO:0000259" key="4">
    <source>
        <dbReference type="PROSITE" id="PS50977"/>
    </source>
</evidence>